<comment type="subcellular location">
    <subcellularLocation>
        <location evidence="1">Cell membrane</location>
        <topology evidence="1">Multi-pass membrane protein</topology>
    </subcellularLocation>
</comment>
<evidence type="ECO:0000256" key="2">
    <source>
        <dbReference type="ARBA" id="ARBA00022475"/>
    </source>
</evidence>
<dbReference type="Pfam" id="PF01810">
    <property type="entry name" value="LysE"/>
    <property type="match status" value="1"/>
</dbReference>
<keyword evidence="8" id="KW-1185">Reference proteome</keyword>
<gene>
    <name evidence="7" type="ORF">A3783_06805</name>
</gene>
<evidence type="ECO:0000256" key="5">
    <source>
        <dbReference type="ARBA" id="ARBA00023136"/>
    </source>
</evidence>
<dbReference type="InterPro" id="IPR001123">
    <property type="entry name" value="LeuE-type"/>
</dbReference>
<feature type="transmembrane region" description="Helical" evidence="6">
    <location>
        <begin position="37"/>
        <end position="59"/>
    </location>
</feature>
<keyword evidence="4 6" id="KW-1133">Transmembrane helix</keyword>
<organism evidence="7 8">
    <name type="scientific">Exiguobacterium undae</name>
    <dbReference type="NCBI Taxonomy" id="169177"/>
    <lineage>
        <taxon>Bacteria</taxon>
        <taxon>Bacillati</taxon>
        <taxon>Bacillota</taxon>
        <taxon>Bacilli</taxon>
        <taxon>Bacillales</taxon>
        <taxon>Bacillales Family XII. Incertae Sedis</taxon>
        <taxon>Exiguobacterium</taxon>
    </lineage>
</organism>
<comment type="caution">
    <text evidence="7">The sequence shown here is derived from an EMBL/GenBank/DDBJ whole genome shotgun (WGS) entry which is preliminary data.</text>
</comment>
<sequence length="191" mass="21124">MNVAAFLSYVIITSITPGPSNLLMMNEARHFGFVGAWKFNGGILTGFAFLGLLSAGFTAGLDQLLPMLEPYLQLAGVAYLLYLAWKIGFPKPTSGKTIDVQATFLSGFIFQMINVKSILFFLTVLSTFILPHSGSAVQTMVYLGYTILLGWAALLLWSAFGSLFSRFFTRYDRLFRFTMSALLVYSAVTIF</sequence>
<keyword evidence="2" id="KW-1003">Cell membrane</keyword>
<evidence type="ECO:0000256" key="3">
    <source>
        <dbReference type="ARBA" id="ARBA00022692"/>
    </source>
</evidence>
<keyword evidence="5 6" id="KW-0472">Membrane</keyword>
<reference evidence="7 8" key="1">
    <citation type="submission" date="2016-03" db="EMBL/GenBank/DDBJ databases">
        <authorList>
            <person name="Cho S.-Y."/>
            <person name="Lim S."/>
            <person name="Kim H."/>
            <person name="Soh E.H."/>
            <person name="Moon J.S."/>
        </authorList>
    </citation>
    <scope>NUCLEOTIDE SEQUENCE [LARGE SCALE GENOMIC DNA]</scope>
    <source>
        <strain evidence="7 8">KCTC 3810</strain>
    </source>
</reference>
<feature type="transmembrane region" description="Helical" evidence="6">
    <location>
        <begin position="174"/>
        <end position="190"/>
    </location>
</feature>
<evidence type="ECO:0000256" key="1">
    <source>
        <dbReference type="ARBA" id="ARBA00004651"/>
    </source>
</evidence>
<dbReference type="RefSeq" id="WP_028106456.1">
    <property type="nucleotide sequence ID" value="NZ_LVVL01000001.1"/>
</dbReference>
<dbReference type="PANTHER" id="PTHR30086">
    <property type="entry name" value="ARGININE EXPORTER PROTEIN ARGO"/>
    <property type="match status" value="1"/>
</dbReference>
<feature type="transmembrane region" description="Helical" evidence="6">
    <location>
        <begin position="142"/>
        <end position="162"/>
    </location>
</feature>
<feature type="transmembrane region" description="Helical" evidence="6">
    <location>
        <begin position="108"/>
        <end position="130"/>
    </location>
</feature>
<evidence type="ECO:0000313" key="7">
    <source>
        <dbReference type="EMBL" id="OAN15641.1"/>
    </source>
</evidence>
<feature type="transmembrane region" description="Helical" evidence="6">
    <location>
        <begin position="71"/>
        <end position="88"/>
    </location>
</feature>
<proteinExistence type="predicted"/>
<accession>A0ABX2VBL7</accession>
<feature type="transmembrane region" description="Helical" evidence="6">
    <location>
        <begin position="6"/>
        <end position="25"/>
    </location>
</feature>
<evidence type="ECO:0000256" key="6">
    <source>
        <dbReference type="SAM" id="Phobius"/>
    </source>
</evidence>
<evidence type="ECO:0000256" key="4">
    <source>
        <dbReference type="ARBA" id="ARBA00022989"/>
    </source>
</evidence>
<dbReference type="PANTHER" id="PTHR30086:SF20">
    <property type="entry name" value="ARGININE EXPORTER PROTEIN ARGO-RELATED"/>
    <property type="match status" value="1"/>
</dbReference>
<protein>
    <submittedName>
        <fullName evidence="7">Lysine transporter LysE</fullName>
    </submittedName>
</protein>
<dbReference type="Proteomes" id="UP000078447">
    <property type="component" value="Unassembled WGS sequence"/>
</dbReference>
<name>A0ABX2VBL7_9BACL</name>
<evidence type="ECO:0000313" key="8">
    <source>
        <dbReference type="Proteomes" id="UP000078447"/>
    </source>
</evidence>
<dbReference type="EMBL" id="LVVL01000001">
    <property type="protein sequence ID" value="OAN15641.1"/>
    <property type="molecule type" value="Genomic_DNA"/>
</dbReference>
<keyword evidence="3 6" id="KW-0812">Transmembrane</keyword>